<protein>
    <submittedName>
        <fullName evidence="1">Unannotated protein</fullName>
    </submittedName>
</protein>
<proteinExistence type="predicted"/>
<dbReference type="AlphaFoldDB" id="A0A6J6EBG7"/>
<reference evidence="1" key="1">
    <citation type="submission" date="2020-05" db="EMBL/GenBank/DDBJ databases">
        <authorList>
            <person name="Chiriac C."/>
            <person name="Salcher M."/>
            <person name="Ghai R."/>
            <person name="Kavagutti S V."/>
        </authorList>
    </citation>
    <scope>NUCLEOTIDE SEQUENCE</scope>
</reference>
<gene>
    <name evidence="1" type="ORF">UFOPK1650_00858</name>
</gene>
<sequence length="277" mass="31189">MNPIRVLTVRAYPLGSRTMPEIKEGFPREWLEFEDPSNPEHLFKCDITWLTSSWNCIYGRGCKGIDKEEPDAGCCSDGAYYSDKSDEKRVASAAARLTPDIWQMHSRGYRGGKLSITEIGLDDDRKTKRIDGSCIFLNRSGFKGGMGCALHHLAMREGTHFHETKPDVCWQLPLRRSFERREVGDAELLVTVIGEYGRMAWGEGGADLDWYCTSNTEAHTGSKPVYLSSKDELIQMMGAPAYKILAEACEKRMTLIKSTKRKNLPLFTIHPATARGQ</sequence>
<dbReference type="EMBL" id="CAEZTJ010000136">
    <property type="protein sequence ID" value="CAB4573741.1"/>
    <property type="molecule type" value="Genomic_DNA"/>
</dbReference>
<evidence type="ECO:0000313" key="1">
    <source>
        <dbReference type="EMBL" id="CAB4573741.1"/>
    </source>
</evidence>
<accession>A0A6J6EBG7</accession>
<organism evidence="1">
    <name type="scientific">freshwater metagenome</name>
    <dbReference type="NCBI Taxonomy" id="449393"/>
    <lineage>
        <taxon>unclassified sequences</taxon>
        <taxon>metagenomes</taxon>
        <taxon>ecological metagenomes</taxon>
    </lineage>
</organism>
<dbReference type="InterPro" id="IPR021458">
    <property type="entry name" value="Rv0495c"/>
</dbReference>
<name>A0A6J6EBG7_9ZZZZ</name>
<dbReference type="Pfam" id="PF11307">
    <property type="entry name" value="DUF3109"/>
    <property type="match status" value="1"/>
</dbReference>